<evidence type="ECO:0000313" key="1">
    <source>
        <dbReference type="EMBL" id="GME40431.1"/>
    </source>
</evidence>
<accession>A0ACB5SGW2</accession>
<comment type="caution">
    <text evidence="1">The sequence shown here is derived from an EMBL/GenBank/DDBJ whole genome shotgun (WGS) entry which is preliminary data.</text>
</comment>
<gene>
    <name evidence="1" type="primary">g11984</name>
    <name evidence="1" type="ORF">NpPPO83_00011984</name>
</gene>
<evidence type="ECO:0000313" key="2">
    <source>
        <dbReference type="Proteomes" id="UP001165186"/>
    </source>
</evidence>
<reference evidence="1" key="1">
    <citation type="submission" date="2024-09" db="EMBL/GenBank/DDBJ databases">
        <title>Draft Genome Sequences of Neofusicoccum parvum.</title>
        <authorList>
            <person name="Ashida A."/>
            <person name="Camagna M."/>
            <person name="Tanaka A."/>
            <person name="Takemoto D."/>
        </authorList>
    </citation>
    <scope>NUCLEOTIDE SEQUENCE</scope>
    <source>
        <strain evidence="1">PPO83</strain>
    </source>
</reference>
<dbReference type="EMBL" id="BSXG01000093">
    <property type="protein sequence ID" value="GME40431.1"/>
    <property type="molecule type" value="Genomic_DNA"/>
</dbReference>
<organism evidence="1 2">
    <name type="scientific">Neofusicoccum parvum</name>
    <dbReference type="NCBI Taxonomy" id="310453"/>
    <lineage>
        <taxon>Eukaryota</taxon>
        <taxon>Fungi</taxon>
        <taxon>Dikarya</taxon>
        <taxon>Ascomycota</taxon>
        <taxon>Pezizomycotina</taxon>
        <taxon>Dothideomycetes</taxon>
        <taxon>Dothideomycetes incertae sedis</taxon>
        <taxon>Botryosphaeriales</taxon>
        <taxon>Botryosphaeriaceae</taxon>
        <taxon>Neofusicoccum</taxon>
    </lineage>
</organism>
<keyword evidence="2" id="KW-1185">Reference proteome</keyword>
<sequence>MKTSTIFSSILCGIVAIAAPTPESVNPNACIDVQPGYAAGVCPSPYTFTYLKYCSTGDRGNDNCPTQSAEAKCCIV</sequence>
<dbReference type="Proteomes" id="UP001165186">
    <property type="component" value="Unassembled WGS sequence"/>
</dbReference>
<protein>
    <submittedName>
        <fullName evidence="1">Uncharacterized protein LTHEOB_11449</fullName>
    </submittedName>
</protein>
<proteinExistence type="predicted"/>
<name>A0ACB5SGW2_9PEZI</name>